<evidence type="ECO:0000256" key="1">
    <source>
        <dbReference type="SAM" id="Phobius"/>
    </source>
</evidence>
<proteinExistence type="predicted"/>
<dbReference type="OrthoDB" id="7486450at2759"/>
<accession>A0A9J6BGG3</accession>
<sequence>MAESSIKKAIILSNTGIETFYKVCKMQPVLLKENLLTLPVAMVTFPNHFLFDVINEHTIWLVQAGIPQYWFQYQNWYSFFRHHKIESDELESINLDSLSFGFIIWLATCGISLIVFAIEIGMWQKIINLWTQKWQAEDDNKNKIKKLKVKTKLIHVKPAGNDENFLNKVRKP</sequence>
<dbReference type="EMBL" id="JADBJN010000004">
    <property type="protein sequence ID" value="KAG5668744.1"/>
    <property type="molecule type" value="Genomic_DNA"/>
</dbReference>
<name>A0A9J6BGG3_POLVA</name>
<organism evidence="2 3">
    <name type="scientific">Polypedilum vanderplanki</name>
    <name type="common">Sleeping chironomid midge</name>
    <dbReference type="NCBI Taxonomy" id="319348"/>
    <lineage>
        <taxon>Eukaryota</taxon>
        <taxon>Metazoa</taxon>
        <taxon>Ecdysozoa</taxon>
        <taxon>Arthropoda</taxon>
        <taxon>Hexapoda</taxon>
        <taxon>Insecta</taxon>
        <taxon>Pterygota</taxon>
        <taxon>Neoptera</taxon>
        <taxon>Endopterygota</taxon>
        <taxon>Diptera</taxon>
        <taxon>Nematocera</taxon>
        <taxon>Chironomoidea</taxon>
        <taxon>Chironomidae</taxon>
        <taxon>Chironominae</taxon>
        <taxon>Polypedilum</taxon>
        <taxon>Polypedilum</taxon>
    </lineage>
</organism>
<keyword evidence="3" id="KW-1185">Reference proteome</keyword>
<keyword evidence="1" id="KW-0472">Membrane</keyword>
<comment type="caution">
    <text evidence="2">The sequence shown here is derived from an EMBL/GenBank/DDBJ whole genome shotgun (WGS) entry which is preliminary data.</text>
</comment>
<protein>
    <submittedName>
        <fullName evidence="2">Uncharacterized protein</fullName>
    </submittedName>
</protein>
<feature type="transmembrane region" description="Helical" evidence="1">
    <location>
        <begin position="102"/>
        <end position="123"/>
    </location>
</feature>
<keyword evidence="1" id="KW-1133">Transmembrane helix</keyword>
<gene>
    <name evidence="2" type="ORF">PVAND_016671</name>
</gene>
<dbReference type="AlphaFoldDB" id="A0A9J6BGG3"/>
<dbReference type="Proteomes" id="UP001107558">
    <property type="component" value="Chromosome 4"/>
</dbReference>
<keyword evidence="1" id="KW-0812">Transmembrane</keyword>
<reference evidence="2" key="1">
    <citation type="submission" date="2021-03" db="EMBL/GenBank/DDBJ databases">
        <title>Chromosome level genome of the anhydrobiotic midge Polypedilum vanderplanki.</title>
        <authorList>
            <person name="Yoshida Y."/>
            <person name="Kikawada T."/>
            <person name="Gusev O."/>
        </authorList>
    </citation>
    <scope>NUCLEOTIDE SEQUENCE</scope>
    <source>
        <strain evidence="2">NIAS01</strain>
        <tissue evidence="2">Whole body or cell culture</tissue>
    </source>
</reference>
<evidence type="ECO:0000313" key="3">
    <source>
        <dbReference type="Proteomes" id="UP001107558"/>
    </source>
</evidence>
<evidence type="ECO:0000313" key="2">
    <source>
        <dbReference type="EMBL" id="KAG5668744.1"/>
    </source>
</evidence>